<dbReference type="InterPro" id="IPR013818">
    <property type="entry name" value="Lipase"/>
</dbReference>
<keyword evidence="4" id="KW-1185">Reference proteome</keyword>
<dbReference type="OrthoDB" id="199913at2759"/>
<comment type="caution">
    <text evidence="3">The sequence shown here is derived from an EMBL/GenBank/DDBJ whole genome shotgun (WGS) entry which is preliminary data.</text>
</comment>
<dbReference type="InterPro" id="IPR000734">
    <property type="entry name" value="TAG_lipase"/>
</dbReference>
<dbReference type="GO" id="GO:0017171">
    <property type="term" value="F:serine hydrolase activity"/>
    <property type="evidence" value="ECO:0007669"/>
    <property type="project" value="TreeGrafter"/>
</dbReference>
<gene>
    <name evidence="3" type="ORF">AFUS01_LOCUS41407</name>
</gene>
<evidence type="ECO:0000313" key="4">
    <source>
        <dbReference type="Proteomes" id="UP000708208"/>
    </source>
</evidence>
<name>A0A8J2LAC1_9HEXA</name>
<comment type="similarity">
    <text evidence="1">Belongs to the AB hydrolase superfamily. Lipase family.</text>
</comment>
<organism evidence="3 4">
    <name type="scientific">Allacma fusca</name>
    <dbReference type="NCBI Taxonomy" id="39272"/>
    <lineage>
        <taxon>Eukaryota</taxon>
        <taxon>Metazoa</taxon>
        <taxon>Ecdysozoa</taxon>
        <taxon>Arthropoda</taxon>
        <taxon>Hexapoda</taxon>
        <taxon>Collembola</taxon>
        <taxon>Symphypleona</taxon>
        <taxon>Sminthuridae</taxon>
        <taxon>Allacma</taxon>
    </lineage>
</organism>
<evidence type="ECO:0000313" key="3">
    <source>
        <dbReference type="EMBL" id="CAG7831678.1"/>
    </source>
</evidence>
<dbReference type="GO" id="GO:0016042">
    <property type="term" value="P:lipid catabolic process"/>
    <property type="evidence" value="ECO:0007669"/>
    <property type="project" value="TreeGrafter"/>
</dbReference>
<proteinExistence type="inferred from homology"/>
<dbReference type="PANTHER" id="PTHR11610:SF173">
    <property type="entry name" value="LIPASE DOMAIN-CONTAINING PROTEIN-RELATED"/>
    <property type="match status" value="1"/>
</dbReference>
<dbReference type="EMBL" id="CAJVCH010561499">
    <property type="protein sequence ID" value="CAG7831678.1"/>
    <property type="molecule type" value="Genomic_DNA"/>
</dbReference>
<dbReference type="GO" id="GO:0005615">
    <property type="term" value="C:extracellular space"/>
    <property type="evidence" value="ECO:0007669"/>
    <property type="project" value="TreeGrafter"/>
</dbReference>
<accession>A0A8J2LAC1</accession>
<dbReference type="PANTHER" id="PTHR11610">
    <property type="entry name" value="LIPASE"/>
    <property type="match status" value="1"/>
</dbReference>
<protein>
    <recommendedName>
        <fullName evidence="2">Lipase domain-containing protein</fullName>
    </recommendedName>
</protein>
<evidence type="ECO:0000259" key="2">
    <source>
        <dbReference type="Pfam" id="PF00151"/>
    </source>
</evidence>
<sequence length="394" mass="43045">MSDTSFELFCGDCINASINIFSQFGPHFVLLLLPKIPISSNEATLNLYKRAMALQNCRINSKSNPVNPGSANLIKFDPIKQVPNFIIRLMNCVKRDPNLIRFFVANDIVNNGTYKEIIFNDKESLMHSGIDPQLPLKVLIHGYNQNISSQFPQNVKDGYLAGQKTFDKNILIVDYGALGNAYIYYNKLTDVDVTTCYIQAALNAAKVGTRIAEMLQVLIRHGYAELNRIHLIGHSLGSHIGGYAGNYLQKLNKGAKVARFTALDPAGPGFRPNILPVRSMTPNDAEFVDVLHTNQAAFGAAGRIGQVDIYINGAIALQPTCVTATDATTLGGWCSHGVSTVIFAKSISNHRMIAKGLLGKTAIVGEFCRTNTTHGNYEYTSLDEYTSSSTTAAT</sequence>
<dbReference type="AlphaFoldDB" id="A0A8J2LAC1"/>
<dbReference type="Pfam" id="PF00151">
    <property type="entry name" value="Lipase"/>
    <property type="match status" value="1"/>
</dbReference>
<feature type="domain" description="Lipase" evidence="2">
    <location>
        <begin position="100"/>
        <end position="351"/>
    </location>
</feature>
<dbReference type="Proteomes" id="UP000708208">
    <property type="component" value="Unassembled WGS sequence"/>
</dbReference>
<evidence type="ECO:0000256" key="1">
    <source>
        <dbReference type="RuleBase" id="RU004262"/>
    </source>
</evidence>
<dbReference type="GO" id="GO:0016298">
    <property type="term" value="F:lipase activity"/>
    <property type="evidence" value="ECO:0007669"/>
    <property type="project" value="InterPro"/>
</dbReference>
<reference evidence="3" key="1">
    <citation type="submission" date="2021-06" db="EMBL/GenBank/DDBJ databases">
        <authorList>
            <person name="Hodson N. C."/>
            <person name="Mongue J. A."/>
            <person name="Jaron S. K."/>
        </authorList>
    </citation>
    <scope>NUCLEOTIDE SEQUENCE</scope>
</reference>